<dbReference type="Proteomes" id="UP000484255">
    <property type="component" value="Unassembled WGS sequence"/>
</dbReference>
<accession>A0A7C9PIK2</accession>
<dbReference type="Pfam" id="PF07045">
    <property type="entry name" value="DUF1330"/>
    <property type="match status" value="1"/>
</dbReference>
<dbReference type="Gene3D" id="3.30.70.100">
    <property type="match status" value="1"/>
</dbReference>
<dbReference type="PANTHER" id="PTHR41521:SF4">
    <property type="entry name" value="BLR0684 PROTEIN"/>
    <property type="match status" value="1"/>
</dbReference>
<protein>
    <submittedName>
        <fullName evidence="2">DUF1330 domain-containing protein</fullName>
    </submittedName>
</protein>
<reference evidence="2 3" key="1">
    <citation type="submission" date="2020-02" db="EMBL/GenBank/DDBJ databases">
        <title>Ideonella bacterium strain TBM-1.</title>
        <authorList>
            <person name="Chen W.-M."/>
        </authorList>
    </citation>
    <scope>NUCLEOTIDE SEQUENCE [LARGE SCALE GENOMIC DNA]</scope>
    <source>
        <strain evidence="2 3">TBM-1</strain>
    </source>
</reference>
<feature type="domain" description="DUF1330" evidence="1">
    <location>
        <begin position="9"/>
        <end position="102"/>
    </location>
</feature>
<dbReference type="SUPFAM" id="SSF54909">
    <property type="entry name" value="Dimeric alpha+beta barrel"/>
    <property type="match status" value="1"/>
</dbReference>
<sequence>MKAAVPLRPAYFVIEAKVTDPQGICPYQAQVEATYQAYGGVRVVAGGAPEPLEGTPPSGVIVILRFPSLAQAHAWHASEPYQAILGHRLASAESRAYFVEGIA</sequence>
<dbReference type="PANTHER" id="PTHR41521">
    <property type="match status" value="1"/>
</dbReference>
<dbReference type="InterPro" id="IPR011008">
    <property type="entry name" value="Dimeric_a/b-barrel"/>
</dbReference>
<dbReference type="AlphaFoldDB" id="A0A7C9PIK2"/>
<dbReference type="InterPro" id="IPR010753">
    <property type="entry name" value="DUF1330"/>
</dbReference>
<gene>
    <name evidence="2" type="ORF">G3A44_12630</name>
</gene>
<keyword evidence="3" id="KW-1185">Reference proteome</keyword>
<comment type="caution">
    <text evidence="2">The sequence shown here is derived from an EMBL/GenBank/DDBJ whole genome shotgun (WGS) entry which is preliminary data.</text>
</comment>
<name>A0A7C9PIK2_9BURK</name>
<proteinExistence type="predicted"/>
<evidence type="ECO:0000259" key="1">
    <source>
        <dbReference type="Pfam" id="PF07045"/>
    </source>
</evidence>
<evidence type="ECO:0000313" key="3">
    <source>
        <dbReference type="Proteomes" id="UP000484255"/>
    </source>
</evidence>
<dbReference type="RefSeq" id="WP_163457886.1">
    <property type="nucleotide sequence ID" value="NZ_JAAGOH010000014.1"/>
</dbReference>
<evidence type="ECO:0000313" key="2">
    <source>
        <dbReference type="EMBL" id="NDY92034.1"/>
    </source>
</evidence>
<dbReference type="EMBL" id="JAAGOH010000014">
    <property type="protein sequence ID" value="NDY92034.1"/>
    <property type="molecule type" value="Genomic_DNA"/>
</dbReference>
<organism evidence="2 3">
    <name type="scientific">Ideonella livida</name>
    <dbReference type="NCBI Taxonomy" id="2707176"/>
    <lineage>
        <taxon>Bacteria</taxon>
        <taxon>Pseudomonadati</taxon>
        <taxon>Pseudomonadota</taxon>
        <taxon>Betaproteobacteria</taxon>
        <taxon>Burkholderiales</taxon>
        <taxon>Sphaerotilaceae</taxon>
        <taxon>Ideonella</taxon>
    </lineage>
</organism>